<keyword evidence="4" id="KW-1134">Transmembrane beta strand</keyword>
<comment type="caution">
    <text evidence="8">The sequence shown here is derived from an EMBL/GenBank/DDBJ whole genome shotgun (WGS) entry which is preliminary data.</text>
</comment>
<organism evidence="8 9">
    <name type="scientific">Escherichia albertii</name>
    <dbReference type="NCBI Taxonomy" id="208962"/>
    <lineage>
        <taxon>Bacteria</taxon>
        <taxon>Pseudomonadati</taxon>
        <taxon>Pseudomonadota</taxon>
        <taxon>Gammaproteobacteria</taxon>
        <taxon>Enterobacterales</taxon>
        <taxon>Enterobacteriaceae</taxon>
        <taxon>Escherichia</taxon>
    </lineage>
</organism>
<dbReference type="PANTHER" id="PTHR30026">
    <property type="entry name" value="OUTER MEMBRANE PROTEIN TOLC"/>
    <property type="match status" value="1"/>
</dbReference>
<evidence type="ECO:0000256" key="4">
    <source>
        <dbReference type="ARBA" id="ARBA00022452"/>
    </source>
</evidence>
<comment type="subcellular location">
    <subcellularLocation>
        <location evidence="1">Cell outer membrane</location>
    </subcellularLocation>
</comment>
<dbReference type="PANTHER" id="PTHR30026:SF20">
    <property type="entry name" value="OUTER MEMBRANE PROTEIN TOLC"/>
    <property type="match status" value="1"/>
</dbReference>
<dbReference type="InterPro" id="IPR010130">
    <property type="entry name" value="T1SS_OMP_TolC"/>
</dbReference>
<reference evidence="8 9" key="1">
    <citation type="submission" date="2018-03" db="EMBL/GenBank/DDBJ databases">
        <title>Whole Genome Sequencing of Escherichia coli isolates from wildlife.</title>
        <authorList>
            <person name="Whitehouse C.A."/>
            <person name="Lacher D.W."/>
            <person name="Mammel M.K."/>
            <person name="Barnaba T."/>
            <person name="Lorch J.M."/>
        </authorList>
    </citation>
    <scope>NUCLEOTIDE SEQUENCE [LARGE SCALE GENOMIC DNA]</scope>
    <source>
        <strain evidence="8 9">20507-2</strain>
    </source>
</reference>
<evidence type="ECO:0000313" key="9">
    <source>
        <dbReference type="Proteomes" id="UP000240382"/>
    </source>
</evidence>
<accession>A0ABX5HAJ5</accession>
<dbReference type="Pfam" id="PF02321">
    <property type="entry name" value="OEP"/>
    <property type="match status" value="2"/>
</dbReference>
<name>A0ABX5HAJ5_ESCAL</name>
<evidence type="ECO:0000256" key="6">
    <source>
        <dbReference type="ARBA" id="ARBA00023136"/>
    </source>
</evidence>
<keyword evidence="5" id="KW-0812">Transmembrane</keyword>
<dbReference type="InterPro" id="IPR003423">
    <property type="entry name" value="OMP_efflux"/>
</dbReference>
<keyword evidence="6" id="KW-0472">Membrane</keyword>
<evidence type="ECO:0000256" key="3">
    <source>
        <dbReference type="ARBA" id="ARBA00022448"/>
    </source>
</evidence>
<dbReference type="SUPFAM" id="SSF56954">
    <property type="entry name" value="Outer membrane efflux proteins (OEP)"/>
    <property type="match status" value="1"/>
</dbReference>
<proteinExistence type="inferred from homology"/>
<dbReference type="Gene3D" id="1.20.1600.10">
    <property type="entry name" value="Outer membrane efflux proteins (OEP)"/>
    <property type="match status" value="1"/>
</dbReference>
<dbReference type="InterPro" id="IPR051906">
    <property type="entry name" value="TolC-like"/>
</dbReference>
<comment type="similarity">
    <text evidence="2">Belongs to the outer membrane factor (OMF) (TC 1.B.17) family.</text>
</comment>
<evidence type="ECO:0000256" key="5">
    <source>
        <dbReference type="ARBA" id="ARBA00022692"/>
    </source>
</evidence>
<evidence type="ECO:0000256" key="7">
    <source>
        <dbReference type="ARBA" id="ARBA00023237"/>
    </source>
</evidence>
<evidence type="ECO:0000256" key="2">
    <source>
        <dbReference type="ARBA" id="ARBA00007613"/>
    </source>
</evidence>
<dbReference type="Proteomes" id="UP000240382">
    <property type="component" value="Unassembled WGS sequence"/>
</dbReference>
<dbReference type="EMBL" id="PYQT01000062">
    <property type="protein sequence ID" value="PSY36368.1"/>
    <property type="molecule type" value="Genomic_DNA"/>
</dbReference>
<dbReference type="NCBIfam" id="TIGR01844">
    <property type="entry name" value="type_I_sec_TolC"/>
    <property type="match status" value="1"/>
</dbReference>
<evidence type="ECO:0000256" key="1">
    <source>
        <dbReference type="ARBA" id="ARBA00004442"/>
    </source>
</evidence>
<keyword evidence="7" id="KW-0998">Cell outer membrane</keyword>
<evidence type="ECO:0000313" key="8">
    <source>
        <dbReference type="EMBL" id="PSY36368.1"/>
    </source>
</evidence>
<gene>
    <name evidence="8" type="ORF">C7B09_24830</name>
</gene>
<keyword evidence="9" id="KW-1185">Reference proteome</keyword>
<keyword evidence="3" id="KW-0813">Transport</keyword>
<sequence length="428" mass="48579">MFRAALKEKEAGNEIEAISRSEFFPKISLNYQNAPHNWQVQKYEQKNIFGQLSKVTKQQQYRSYSGSIVLTQPLFDYEIYAQYKASVAQKMISDERYRSKLLDLAVRVINAYIEVAYSKDKIALAEAQKKSYKEQLTLNKRLMEEGEGTITDVLETQARYSIAESQRIEAYDALDAAQRDLEQIIGIRLEQLDDIQVLRSDKFSIMPLGTTSFDDWKDIALKKNPELAAARYRINAAKYEVEKNKAGYMPKIQLYASYSDNNSSSDNTVHQKFDTRTIGIQVSLPVYSGGRVGALTRQAAARYGQALAEFDAQTGNILNTLHKQFNLCVSSPAKLRAYELAIKSAEKQVVATRQSMLAGQRVNVDVLNAEQQLYAAKRDIAFIKYTYIKSWISFLSISGVLNEKDILNVAQYFPPLHHGKYDAKNSKG</sequence>
<protein>
    <submittedName>
        <fullName evidence="8">Peptidase</fullName>
    </submittedName>
</protein>